<evidence type="ECO:0000313" key="1">
    <source>
        <dbReference type="Proteomes" id="UP000694865"/>
    </source>
</evidence>
<dbReference type="RefSeq" id="XP_002732957.1">
    <property type="nucleotide sequence ID" value="XM_002732911.2"/>
</dbReference>
<reference evidence="2" key="1">
    <citation type="submission" date="2025-08" db="UniProtKB">
        <authorList>
            <consortium name="RefSeq"/>
        </authorList>
    </citation>
    <scope>IDENTIFICATION</scope>
    <source>
        <tissue evidence="2">Testes</tissue>
    </source>
</reference>
<dbReference type="GeneID" id="100368023"/>
<keyword evidence="1" id="KW-1185">Reference proteome</keyword>
<dbReference type="Pfam" id="PF10171">
    <property type="entry name" value="Tim29"/>
    <property type="match status" value="1"/>
</dbReference>
<protein>
    <submittedName>
        <fullName evidence="2">Uncharacterized protein C19orf52 homolog</fullName>
    </submittedName>
</protein>
<dbReference type="PANTHER" id="PTHR21435:SF1">
    <property type="entry name" value="MITOCHONDRIAL IMPORT INNER MEMBRANE TRANSLOCASE SUBUNIT TIM29"/>
    <property type="match status" value="1"/>
</dbReference>
<name>A0ABM0GM43_SACKO</name>
<dbReference type="InterPro" id="IPR019322">
    <property type="entry name" value="TIMM29"/>
</dbReference>
<sequence length="209" mass="24567">MAALIRKMSVFSGLSKSRKAKAVGQPSVKFTERLKTGVIGRFWERSVKYTKMLLSDYKAVAVDTVTDCKERPFKATFYISSAIFLGYAFYKNPDEESFNSQVVDATNDLLLVSNMTRNPEADQHMQNIIKWGNEGILRRWNLVFFSIMWRDNYTKECALYDARCKYLQPRWKGFEERIVDIGFLGWWYYLNEKMVDYDVNPNEFQDESK</sequence>
<gene>
    <name evidence="2" type="primary">LOC100368023</name>
</gene>
<proteinExistence type="predicted"/>
<accession>A0ABM0GM43</accession>
<evidence type="ECO:0000313" key="2">
    <source>
        <dbReference type="RefSeq" id="XP_002732957.1"/>
    </source>
</evidence>
<dbReference type="Proteomes" id="UP000694865">
    <property type="component" value="Unplaced"/>
</dbReference>
<organism evidence="1 2">
    <name type="scientific">Saccoglossus kowalevskii</name>
    <name type="common">Acorn worm</name>
    <dbReference type="NCBI Taxonomy" id="10224"/>
    <lineage>
        <taxon>Eukaryota</taxon>
        <taxon>Metazoa</taxon>
        <taxon>Hemichordata</taxon>
        <taxon>Enteropneusta</taxon>
        <taxon>Harrimaniidae</taxon>
        <taxon>Saccoglossus</taxon>
    </lineage>
</organism>
<dbReference type="PANTHER" id="PTHR21435">
    <property type="entry name" value="MITOCHONDRIAL IMPORT INNER MEMBRANE TRANSLOCASE SUBUNIT TIM29"/>
    <property type="match status" value="1"/>
</dbReference>